<dbReference type="Proteomes" id="UP001159363">
    <property type="component" value="Chromosome 1"/>
</dbReference>
<keyword evidence="2" id="KW-1185">Reference proteome</keyword>
<evidence type="ECO:0000313" key="1">
    <source>
        <dbReference type="EMBL" id="KAJ8895783.1"/>
    </source>
</evidence>
<protein>
    <recommendedName>
        <fullName evidence="3">DUF4371 domain-containing protein</fullName>
    </recommendedName>
</protein>
<dbReference type="PANTHER" id="PTHR45749:SF21">
    <property type="entry name" value="DUF4371 DOMAIN-CONTAINING PROTEIN"/>
    <property type="match status" value="1"/>
</dbReference>
<evidence type="ECO:0000313" key="2">
    <source>
        <dbReference type="Proteomes" id="UP001159363"/>
    </source>
</evidence>
<dbReference type="PANTHER" id="PTHR45749">
    <property type="match status" value="1"/>
</dbReference>
<name>A0ABQ9IGH9_9NEOP</name>
<reference evidence="1 2" key="1">
    <citation type="submission" date="2023-02" db="EMBL/GenBank/DDBJ databases">
        <title>LHISI_Scaffold_Assembly.</title>
        <authorList>
            <person name="Stuart O.P."/>
            <person name="Cleave R."/>
            <person name="Magrath M.J.L."/>
            <person name="Mikheyev A.S."/>
        </authorList>
    </citation>
    <scope>NUCLEOTIDE SEQUENCE [LARGE SCALE GENOMIC DNA]</scope>
    <source>
        <strain evidence="1">Daus_M_001</strain>
        <tissue evidence="1">Leg muscle</tissue>
    </source>
</reference>
<evidence type="ECO:0008006" key="3">
    <source>
        <dbReference type="Google" id="ProtNLM"/>
    </source>
</evidence>
<organism evidence="1 2">
    <name type="scientific">Dryococelus australis</name>
    <dbReference type="NCBI Taxonomy" id="614101"/>
    <lineage>
        <taxon>Eukaryota</taxon>
        <taxon>Metazoa</taxon>
        <taxon>Ecdysozoa</taxon>
        <taxon>Arthropoda</taxon>
        <taxon>Hexapoda</taxon>
        <taxon>Insecta</taxon>
        <taxon>Pterygota</taxon>
        <taxon>Neoptera</taxon>
        <taxon>Polyneoptera</taxon>
        <taxon>Phasmatodea</taxon>
        <taxon>Verophasmatodea</taxon>
        <taxon>Anareolatae</taxon>
        <taxon>Phasmatidae</taxon>
        <taxon>Eurycanthinae</taxon>
        <taxon>Dryococelus</taxon>
    </lineage>
</organism>
<proteinExistence type="predicted"/>
<dbReference type="EMBL" id="JARBHB010000001">
    <property type="protein sequence ID" value="KAJ8895783.1"/>
    <property type="molecule type" value="Genomic_DNA"/>
</dbReference>
<gene>
    <name evidence="1" type="ORF">PR048_001121</name>
</gene>
<accession>A0ABQ9IGH9</accession>
<sequence length="310" mass="35037">MVDESTDISIKEQLAFCIRYFNTTSYEIQEKFFKFIDVVDVSGKTLLAFCTTYDRGSNMSGKFKGVQVHIAKVQPLAIYSHCENHRLNLGITGGGGGETLGRCAKQDRLKKHDAVLTFLDKLPCLPVVLENISESSESRGSNAFSFLHAIQSSKVLFNVVVLAEVFGLTLPLAWKLQAEYMDVLEAVKLMEATLASLREQRYKSTDTIKEIFKVSEKLAMEMGTQINKPRTFFQISKIIDSKSYTDSKAAITRVKQSSARCRTIEGQFTLLFSFEKRIMRLEADMEIRPFTKVSKVSCKRLQTGFCTTKY</sequence>
<comment type="caution">
    <text evidence="1">The sequence shown here is derived from an EMBL/GenBank/DDBJ whole genome shotgun (WGS) entry which is preliminary data.</text>
</comment>